<name>A0ABY6N458_9ALTE</name>
<sequence>MIHLDVSDLEPPEPYSLAVDILMALPSDAIFKMTHRQEPFPLYQTAAEMGFDHYTTYPAENVVKIQFWHKDNIEAAARFLTDSTPD</sequence>
<dbReference type="InterPro" id="IPR018720">
    <property type="entry name" value="DUF2249"/>
</dbReference>
<dbReference type="SUPFAM" id="SSF64307">
    <property type="entry name" value="SirA-like"/>
    <property type="match status" value="1"/>
</dbReference>
<keyword evidence="3" id="KW-1185">Reference proteome</keyword>
<reference evidence="2" key="1">
    <citation type="submission" date="2022-06" db="EMBL/GenBank/DDBJ databases">
        <title>Alkalimarinus sp. nov., isolated from gut of a Alitta virens.</title>
        <authorList>
            <person name="Yang A.I."/>
            <person name="Shin N.-R."/>
        </authorList>
    </citation>
    <scope>NUCLEOTIDE SEQUENCE</scope>
    <source>
        <strain evidence="2">A2M4</strain>
    </source>
</reference>
<feature type="domain" description="DUF2249" evidence="1">
    <location>
        <begin position="4"/>
        <end position="69"/>
    </location>
</feature>
<organism evidence="2 3">
    <name type="scientific">Alkalimarinus alittae</name>
    <dbReference type="NCBI Taxonomy" id="2961619"/>
    <lineage>
        <taxon>Bacteria</taxon>
        <taxon>Pseudomonadati</taxon>
        <taxon>Pseudomonadota</taxon>
        <taxon>Gammaproteobacteria</taxon>
        <taxon>Alteromonadales</taxon>
        <taxon>Alteromonadaceae</taxon>
        <taxon>Alkalimarinus</taxon>
    </lineage>
</organism>
<dbReference type="InterPro" id="IPR036868">
    <property type="entry name" value="TusA-like_sf"/>
</dbReference>
<accession>A0ABY6N458</accession>
<evidence type="ECO:0000313" key="2">
    <source>
        <dbReference type="EMBL" id="UZE96869.1"/>
    </source>
</evidence>
<protein>
    <submittedName>
        <fullName evidence="2">DUF2249 domain-containing protein</fullName>
    </submittedName>
</protein>
<gene>
    <name evidence="2" type="ORF">NKI27_03720</name>
</gene>
<proteinExistence type="predicted"/>
<evidence type="ECO:0000313" key="3">
    <source>
        <dbReference type="Proteomes" id="UP001163739"/>
    </source>
</evidence>
<evidence type="ECO:0000259" key="1">
    <source>
        <dbReference type="Pfam" id="PF10006"/>
    </source>
</evidence>
<dbReference type="Proteomes" id="UP001163739">
    <property type="component" value="Chromosome"/>
</dbReference>
<dbReference type="Pfam" id="PF10006">
    <property type="entry name" value="DUF2249"/>
    <property type="match status" value="1"/>
</dbReference>
<dbReference type="EMBL" id="CP100390">
    <property type="protein sequence ID" value="UZE96869.1"/>
    <property type="molecule type" value="Genomic_DNA"/>
</dbReference>
<dbReference type="RefSeq" id="WP_265048354.1">
    <property type="nucleotide sequence ID" value="NZ_CP100390.1"/>
</dbReference>